<dbReference type="PANTHER" id="PTHR22617">
    <property type="entry name" value="CHEMOTAXIS SENSOR HISTIDINE KINASE-RELATED"/>
    <property type="match status" value="1"/>
</dbReference>
<dbReference type="GO" id="GO:0005829">
    <property type="term" value="C:cytosol"/>
    <property type="evidence" value="ECO:0007669"/>
    <property type="project" value="TreeGrafter"/>
</dbReference>
<dbReference type="PANTHER" id="PTHR22617:SF23">
    <property type="entry name" value="CHEMOTAXIS PROTEIN CHEW"/>
    <property type="match status" value="1"/>
</dbReference>
<accession>A0A1E5LB17</accession>
<dbReference type="Proteomes" id="UP000095209">
    <property type="component" value="Unassembled WGS sequence"/>
</dbReference>
<dbReference type="OrthoDB" id="9794382at2"/>
<dbReference type="PROSITE" id="PS50851">
    <property type="entry name" value="CHEW"/>
    <property type="match status" value="1"/>
</dbReference>
<dbReference type="AlphaFoldDB" id="A0A1E5LB17"/>
<evidence type="ECO:0000259" key="5">
    <source>
        <dbReference type="PROSITE" id="PS50851"/>
    </source>
</evidence>
<comment type="subcellular location">
    <subcellularLocation>
        <location evidence="1">Cytoplasm</location>
    </subcellularLocation>
</comment>
<evidence type="ECO:0000313" key="7">
    <source>
        <dbReference type="Proteomes" id="UP000095209"/>
    </source>
</evidence>
<evidence type="ECO:0000256" key="1">
    <source>
        <dbReference type="ARBA" id="ARBA00004496"/>
    </source>
</evidence>
<protein>
    <recommendedName>
        <fullName evidence="2">Chemotaxis protein CheW</fullName>
    </recommendedName>
</protein>
<dbReference type="InterPro" id="IPR039315">
    <property type="entry name" value="CheW"/>
</dbReference>
<dbReference type="Gene3D" id="2.30.30.40">
    <property type="entry name" value="SH3 Domains"/>
    <property type="match status" value="1"/>
</dbReference>
<dbReference type="GO" id="GO:0006935">
    <property type="term" value="P:chemotaxis"/>
    <property type="evidence" value="ECO:0007669"/>
    <property type="project" value="UniProtKB-KW"/>
</dbReference>
<dbReference type="Pfam" id="PF01584">
    <property type="entry name" value="CheW"/>
    <property type="match status" value="1"/>
</dbReference>
<dbReference type="RefSeq" id="WP_069718798.1">
    <property type="nucleotide sequence ID" value="NZ_MJEH01000063.1"/>
</dbReference>
<proteinExistence type="predicted"/>
<dbReference type="FunFam" id="2.40.50.180:FF:000002">
    <property type="entry name" value="Chemotaxis protein CheW"/>
    <property type="match status" value="1"/>
</dbReference>
<dbReference type="SUPFAM" id="SSF50341">
    <property type="entry name" value="CheW-like"/>
    <property type="match status" value="1"/>
</dbReference>
<keyword evidence="4" id="KW-0145">Chemotaxis</keyword>
<dbReference type="InterPro" id="IPR002545">
    <property type="entry name" value="CheW-lke_dom"/>
</dbReference>
<sequence length="156" mass="17559">MSVNAINDLKVIVFQLKDEEYGIPVQQVHSIERMQYITRVPRVAKFVKGVINLRGVVTPIIDLRRRFGLEEVEYNDSTRIIIVGVEDMEVGIIVDAANDVIDIPEGTIEPPPEVVGSVEVEYLNGVAKVEKRLLILLNLDKVFNPEEIKETHAIEA</sequence>
<dbReference type="GO" id="GO:0007165">
    <property type="term" value="P:signal transduction"/>
    <property type="evidence" value="ECO:0007669"/>
    <property type="project" value="InterPro"/>
</dbReference>
<feature type="domain" description="CheW-like" evidence="5">
    <location>
        <begin position="8"/>
        <end position="148"/>
    </location>
</feature>
<evidence type="ECO:0000313" key="6">
    <source>
        <dbReference type="EMBL" id="OEH91282.1"/>
    </source>
</evidence>
<reference evidence="6 7" key="1">
    <citation type="submission" date="2016-08" db="EMBL/GenBank/DDBJ databases">
        <title>Genome of Bacillus solimangrovi GH2-4.</title>
        <authorList>
            <person name="Lim S."/>
            <person name="Kim B.-C."/>
        </authorList>
    </citation>
    <scope>NUCLEOTIDE SEQUENCE [LARGE SCALE GENOMIC DNA]</scope>
    <source>
        <strain evidence="6 7">GH2-4</strain>
    </source>
</reference>
<dbReference type="InterPro" id="IPR036061">
    <property type="entry name" value="CheW-like_dom_sf"/>
</dbReference>
<dbReference type="CDD" id="cd00732">
    <property type="entry name" value="CheW"/>
    <property type="match status" value="1"/>
</dbReference>
<dbReference type="STRING" id="1305675.BFG57_06595"/>
<comment type="caution">
    <text evidence="6">The sequence shown here is derived from an EMBL/GenBank/DDBJ whole genome shotgun (WGS) entry which is preliminary data.</text>
</comment>
<keyword evidence="7" id="KW-1185">Reference proteome</keyword>
<gene>
    <name evidence="6" type="ORF">BFG57_06595</name>
</gene>
<dbReference type="Gene3D" id="2.40.50.180">
    <property type="entry name" value="CheA-289, Domain 4"/>
    <property type="match status" value="1"/>
</dbReference>
<evidence type="ECO:0000256" key="3">
    <source>
        <dbReference type="ARBA" id="ARBA00022490"/>
    </source>
</evidence>
<dbReference type="EMBL" id="MJEH01000063">
    <property type="protein sequence ID" value="OEH91282.1"/>
    <property type="molecule type" value="Genomic_DNA"/>
</dbReference>
<organism evidence="6 7">
    <name type="scientific">Bacillus solimangrovi</name>
    <dbReference type="NCBI Taxonomy" id="1305675"/>
    <lineage>
        <taxon>Bacteria</taxon>
        <taxon>Bacillati</taxon>
        <taxon>Bacillota</taxon>
        <taxon>Bacilli</taxon>
        <taxon>Bacillales</taxon>
        <taxon>Bacillaceae</taxon>
        <taxon>Bacillus</taxon>
    </lineage>
</organism>
<dbReference type="SMART" id="SM00260">
    <property type="entry name" value="CheW"/>
    <property type="match status" value="1"/>
</dbReference>
<evidence type="ECO:0000256" key="4">
    <source>
        <dbReference type="ARBA" id="ARBA00022500"/>
    </source>
</evidence>
<keyword evidence="3" id="KW-0963">Cytoplasm</keyword>
<evidence type="ECO:0000256" key="2">
    <source>
        <dbReference type="ARBA" id="ARBA00021483"/>
    </source>
</evidence>
<name>A0A1E5LB17_9BACI</name>